<feature type="transmembrane region" description="Helical" evidence="1">
    <location>
        <begin position="6"/>
        <end position="25"/>
    </location>
</feature>
<organism evidence="2 3">
    <name type="scientific">Thermoproteota archaeon</name>
    <dbReference type="NCBI Taxonomy" id="2056631"/>
    <lineage>
        <taxon>Archaea</taxon>
        <taxon>Thermoproteota</taxon>
    </lineage>
</organism>
<feature type="transmembrane region" description="Helical" evidence="1">
    <location>
        <begin position="69"/>
        <end position="90"/>
    </location>
</feature>
<keyword evidence="1" id="KW-1133">Transmembrane helix</keyword>
<dbReference type="GO" id="GO:0015297">
    <property type="term" value="F:antiporter activity"/>
    <property type="evidence" value="ECO:0007669"/>
    <property type="project" value="InterPro"/>
</dbReference>
<gene>
    <name evidence="2" type="ORF">DRJ31_05940</name>
</gene>
<dbReference type="InterPro" id="IPR005133">
    <property type="entry name" value="PhaG_MnhG_YufB"/>
</dbReference>
<sequence length="163" mass="17556">MMVPASYMLVPIFVVVVVALSLYSVKRGKPTPSPVKSLFILIAFAIVVTLIYASRGLPLEASIGAALKLVSSAILLIGAVFIVCASIGLFRFGDEWGVNIFYVRNHITGIIDDTCALVMIFVGLLIGRVDVAAVGLIFFALIPFIGNALANAYYYTKQRGERP</sequence>
<dbReference type="EMBL" id="QMQV01000050">
    <property type="protein sequence ID" value="RLE49037.1"/>
    <property type="molecule type" value="Genomic_DNA"/>
</dbReference>
<dbReference type="AlphaFoldDB" id="A0A497EP57"/>
<evidence type="ECO:0000313" key="2">
    <source>
        <dbReference type="EMBL" id="RLE49037.1"/>
    </source>
</evidence>
<evidence type="ECO:0000313" key="3">
    <source>
        <dbReference type="Proteomes" id="UP000278475"/>
    </source>
</evidence>
<evidence type="ECO:0000256" key="1">
    <source>
        <dbReference type="SAM" id="Phobius"/>
    </source>
</evidence>
<dbReference type="Pfam" id="PF03334">
    <property type="entry name" value="PhaG_MnhG_YufB"/>
    <property type="match status" value="1"/>
</dbReference>
<comment type="caution">
    <text evidence="2">The sequence shown here is derived from an EMBL/GenBank/DDBJ whole genome shotgun (WGS) entry which is preliminary data.</text>
</comment>
<feature type="transmembrane region" description="Helical" evidence="1">
    <location>
        <begin position="37"/>
        <end position="57"/>
    </location>
</feature>
<reference evidence="2 3" key="1">
    <citation type="submission" date="2018-06" db="EMBL/GenBank/DDBJ databases">
        <title>Extensive metabolic versatility and redundancy in microbially diverse, dynamic hydrothermal sediments.</title>
        <authorList>
            <person name="Dombrowski N."/>
            <person name="Teske A."/>
            <person name="Baker B.J."/>
        </authorList>
    </citation>
    <scope>NUCLEOTIDE SEQUENCE [LARGE SCALE GENOMIC DNA]</scope>
    <source>
        <strain evidence="2">B66_G16</strain>
    </source>
</reference>
<keyword evidence="1" id="KW-0812">Transmembrane</keyword>
<evidence type="ECO:0008006" key="4">
    <source>
        <dbReference type="Google" id="ProtNLM"/>
    </source>
</evidence>
<accession>A0A497EP57</accession>
<dbReference type="Proteomes" id="UP000278475">
    <property type="component" value="Unassembled WGS sequence"/>
</dbReference>
<name>A0A497EP57_9CREN</name>
<feature type="transmembrane region" description="Helical" evidence="1">
    <location>
        <begin position="102"/>
        <end position="126"/>
    </location>
</feature>
<protein>
    <recommendedName>
        <fullName evidence="4">Cation:proton antiporter</fullName>
    </recommendedName>
</protein>
<proteinExistence type="predicted"/>
<keyword evidence="1" id="KW-0472">Membrane</keyword>
<feature type="transmembrane region" description="Helical" evidence="1">
    <location>
        <begin position="132"/>
        <end position="155"/>
    </location>
</feature>
<dbReference type="GO" id="GO:0098662">
    <property type="term" value="P:inorganic cation transmembrane transport"/>
    <property type="evidence" value="ECO:0007669"/>
    <property type="project" value="InterPro"/>
</dbReference>